<dbReference type="GO" id="GO:0050660">
    <property type="term" value="F:flavin adenine dinucleotide binding"/>
    <property type="evidence" value="ECO:0007669"/>
    <property type="project" value="InterPro"/>
</dbReference>
<evidence type="ECO:0000256" key="8">
    <source>
        <dbReference type="SAM" id="Phobius"/>
    </source>
</evidence>
<evidence type="ECO:0000256" key="3">
    <source>
        <dbReference type="ARBA" id="ARBA00022737"/>
    </source>
</evidence>
<dbReference type="PANTHER" id="PTHR22777">
    <property type="entry name" value="HEMOLYSIN-RELATED"/>
    <property type="match status" value="1"/>
</dbReference>
<dbReference type="GO" id="GO:0005886">
    <property type="term" value="C:plasma membrane"/>
    <property type="evidence" value="ECO:0000318"/>
    <property type="project" value="GO_Central"/>
</dbReference>
<dbReference type="InterPro" id="IPR036318">
    <property type="entry name" value="FAD-bd_PCMH-like_sf"/>
</dbReference>
<dbReference type="InterPro" id="IPR046342">
    <property type="entry name" value="CBS_dom_sf"/>
</dbReference>
<dbReference type="InParanoid" id="O66507"/>
<dbReference type="Gene3D" id="3.30.465.10">
    <property type="match status" value="1"/>
</dbReference>
<evidence type="ECO:0000313" key="10">
    <source>
        <dbReference type="EMBL" id="AAC06463.1"/>
    </source>
</evidence>
<dbReference type="InterPro" id="IPR044751">
    <property type="entry name" value="Ion_transp-like_CBS"/>
</dbReference>
<feature type="transmembrane region" description="Helical" evidence="8">
    <location>
        <begin position="95"/>
        <end position="112"/>
    </location>
</feature>
<dbReference type="SMART" id="SM01091">
    <property type="entry name" value="CorC_HlyC"/>
    <property type="match status" value="1"/>
</dbReference>
<dbReference type="KEGG" id="aae:aq_101"/>
<keyword evidence="11" id="KW-1185">Reference proteome</keyword>
<evidence type="ECO:0000256" key="2">
    <source>
        <dbReference type="ARBA" id="ARBA00022692"/>
    </source>
</evidence>
<dbReference type="Pfam" id="PF01595">
    <property type="entry name" value="CNNM"/>
    <property type="match status" value="1"/>
</dbReference>
<dbReference type="Pfam" id="PF00571">
    <property type="entry name" value="CBS"/>
    <property type="match status" value="2"/>
</dbReference>
<feature type="transmembrane region" description="Helical" evidence="8">
    <location>
        <begin position="57"/>
        <end position="83"/>
    </location>
</feature>
<evidence type="ECO:0000256" key="1">
    <source>
        <dbReference type="ARBA" id="ARBA00004141"/>
    </source>
</evidence>
<protein>
    <submittedName>
        <fullName evidence="10">Hemolysin</fullName>
    </submittedName>
</protein>
<dbReference type="PROSITE" id="PS51371">
    <property type="entry name" value="CBS"/>
    <property type="match status" value="2"/>
</dbReference>
<keyword evidence="6 8" id="KW-0472">Membrane</keyword>
<evidence type="ECO:0000313" key="11">
    <source>
        <dbReference type="Proteomes" id="UP000000798"/>
    </source>
</evidence>
<dbReference type="InterPro" id="IPR016169">
    <property type="entry name" value="FAD-bd_PCMH_sub2"/>
</dbReference>
<organism evidence="10 11">
    <name type="scientific">Aquifex aeolicus (strain VF5)</name>
    <dbReference type="NCBI Taxonomy" id="224324"/>
    <lineage>
        <taxon>Bacteria</taxon>
        <taxon>Pseudomonadati</taxon>
        <taxon>Aquificota</taxon>
        <taxon>Aquificia</taxon>
        <taxon>Aquificales</taxon>
        <taxon>Aquificaceae</taxon>
        <taxon>Aquifex</taxon>
    </lineage>
</organism>
<feature type="domain" description="CBS" evidence="9">
    <location>
        <begin position="263"/>
        <end position="320"/>
    </location>
</feature>
<dbReference type="Proteomes" id="UP000000798">
    <property type="component" value="Chromosome"/>
</dbReference>
<dbReference type="eggNOG" id="COG1253">
    <property type="taxonomic scope" value="Bacteria"/>
</dbReference>
<keyword evidence="3" id="KW-0677">Repeat</keyword>
<dbReference type="InterPro" id="IPR002550">
    <property type="entry name" value="CNNM"/>
</dbReference>
<dbReference type="PANTHER" id="PTHR22777:SF17">
    <property type="entry name" value="UPF0053 PROTEIN SLL0260"/>
    <property type="match status" value="1"/>
</dbReference>
<dbReference type="AlphaFoldDB" id="O66507"/>
<evidence type="ECO:0000259" key="9">
    <source>
        <dbReference type="PROSITE" id="PS51371"/>
    </source>
</evidence>
<keyword evidence="2 8" id="KW-0812">Transmembrane</keyword>
<accession>O66507</accession>
<dbReference type="FunFam" id="3.30.465.10:FF:000023">
    <property type="entry name" value="Magnesium and cobalt transporter"/>
    <property type="match status" value="1"/>
</dbReference>
<dbReference type="Pfam" id="PF03471">
    <property type="entry name" value="CorC_HlyC"/>
    <property type="match status" value="1"/>
</dbReference>
<gene>
    <name evidence="10" type="primary">hly3</name>
    <name evidence="10" type="ordered locus">aq_101</name>
</gene>
<dbReference type="Gene3D" id="3.10.580.10">
    <property type="entry name" value="CBS-domain"/>
    <property type="match status" value="1"/>
</dbReference>
<dbReference type="RefSeq" id="WP_010880004.1">
    <property type="nucleotide sequence ID" value="NC_000918.1"/>
</dbReference>
<dbReference type="SUPFAM" id="SSF54631">
    <property type="entry name" value="CBS-domain pair"/>
    <property type="match status" value="1"/>
</dbReference>
<dbReference type="OrthoDB" id="9798188at2"/>
<dbReference type="SMART" id="SM00116">
    <property type="entry name" value="CBS"/>
    <property type="match status" value="2"/>
</dbReference>
<dbReference type="EnsemblBacteria" id="AAC06463">
    <property type="protein sequence ID" value="AAC06463"/>
    <property type="gene ID" value="aq_101"/>
</dbReference>
<dbReference type="EMBL" id="AE000657">
    <property type="protein sequence ID" value="AAC06463.1"/>
    <property type="molecule type" value="Genomic_DNA"/>
</dbReference>
<dbReference type="InterPro" id="IPR005170">
    <property type="entry name" value="Transptr-assoc_dom"/>
</dbReference>
<sequence>MELIGFLIGVFFFIILEGFFAGSEIALVNADKGFLKAVYKKKKYSFLKHFLDSPEEYITLTMLGYTVSIVFASALYTLFLMNLSKYVPEIKGKEVLLAETLVIFTIILGEIIPKSLFQHYADKVVIPSLYILDKLRIVLKPFLVLAKAVSRFISSRFAKGESKVRREDIIKLLREKKSFSESLGYVISNILSFKERRIGEIVRPLYEVVMIPDTATVLQAIEQIKKSGYARIPVYRKRVDDIIGYVSAYDLIDKPLDEPIKSFIRRILIFSEFTPLPKVLEVFKEKKEHIALVVDERGVILGIVTLEDIFREILGDFISEKGEEPLVREVSKDTWVADGKVEINELRRITGINIPDGPYNTLSGFIAYQLGRIPKKGDVVSYDGYNFKVVDGDTRRVRKVLIERKVKKKALSGASA</sequence>
<evidence type="ECO:0000256" key="6">
    <source>
        <dbReference type="ARBA" id="ARBA00023136"/>
    </source>
</evidence>
<feature type="domain" description="CBS" evidence="9">
    <location>
        <begin position="202"/>
        <end position="262"/>
    </location>
</feature>
<proteinExistence type="predicted"/>
<evidence type="ECO:0000256" key="7">
    <source>
        <dbReference type="PROSITE-ProRule" id="PRU00703"/>
    </source>
</evidence>
<keyword evidence="5 7" id="KW-0129">CBS domain</keyword>
<reference evidence="10 11" key="1">
    <citation type="journal article" date="1998" name="Nature">
        <title>The complete genome of the hyperthermophilic bacterium Aquifex aeolicus.</title>
        <authorList>
            <person name="Deckert G."/>
            <person name="Warren P.V."/>
            <person name="Gaasterland T."/>
            <person name="Young W.G."/>
            <person name="Lenox A.L."/>
            <person name="Graham D.E."/>
            <person name="Overbeek R."/>
            <person name="Snead M.A."/>
            <person name="Keller M."/>
            <person name="Aujay M."/>
            <person name="Huber R."/>
            <person name="Feldman R.A."/>
            <person name="Short J.M."/>
            <person name="Olson G.J."/>
            <person name="Swanson R.V."/>
        </authorList>
    </citation>
    <scope>NUCLEOTIDE SEQUENCE [LARGE SCALE GENOMIC DNA]</scope>
    <source>
        <strain evidence="10 11">VF5</strain>
    </source>
</reference>
<dbReference type="STRING" id="224324.aq_101"/>
<dbReference type="PIR" id="H70309">
    <property type="entry name" value="H70309"/>
</dbReference>
<name>O66507_AQUAE</name>
<evidence type="ECO:0000256" key="4">
    <source>
        <dbReference type="ARBA" id="ARBA00022989"/>
    </source>
</evidence>
<keyword evidence="4 8" id="KW-1133">Transmembrane helix</keyword>
<evidence type="ECO:0000256" key="5">
    <source>
        <dbReference type="ARBA" id="ARBA00023122"/>
    </source>
</evidence>
<dbReference type="SUPFAM" id="SSF56176">
    <property type="entry name" value="FAD-binding/transporter-associated domain-like"/>
    <property type="match status" value="1"/>
</dbReference>
<comment type="subcellular location">
    <subcellularLocation>
        <location evidence="1">Membrane</location>
        <topology evidence="1">Multi-pass membrane protein</topology>
    </subcellularLocation>
</comment>
<dbReference type="HOGENOM" id="CLU_015237_4_0_0"/>
<dbReference type="InterPro" id="IPR000644">
    <property type="entry name" value="CBS_dom"/>
</dbReference>
<dbReference type="CDD" id="cd04590">
    <property type="entry name" value="CBS_pair_CorC_HlyC_assoc"/>
    <property type="match status" value="1"/>
</dbReference>